<dbReference type="Proteomes" id="UP000318478">
    <property type="component" value="Unassembled WGS sequence"/>
</dbReference>
<comment type="caution">
    <text evidence="19">Lacks conserved residue(s) required for the propagation of feature annotation.</text>
</comment>
<comment type="pathway">
    <text evidence="6 19">Metabolic intermediate biosynthesis; chorismate biosynthesis; chorismate from D-erythrose 4-phosphate and phosphoenolpyruvate: step 2/7.</text>
</comment>
<keyword evidence="13 19" id="KW-0547">Nucleotide-binding</keyword>
<dbReference type="CDD" id="cd08195">
    <property type="entry name" value="DHQS"/>
    <property type="match status" value="1"/>
</dbReference>
<evidence type="ECO:0000259" key="20">
    <source>
        <dbReference type="Pfam" id="PF01761"/>
    </source>
</evidence>
<feature type="binding site" evidence="19">
    <location>
        <begin position="134"/>
        <end position="135"/>
    </location>
    <ligand>
        <name>NAD(+)</name>
        <dbReference type="ChEBI" id="CHEBI:57540"/>
    </ligand>
</feature>
<keyword evidence="23" id="KW-1185">Reference proteome</keyword>
<comment type="subcellular location">
    <subcellularLocation>
        <location evidence="5 19">Cytoplasm</location>
    </subcellularLocation>
</comment>
<keyword evidence="15 19" id="KW-0520">NAD</keyword>
<evidence type="ECO:0000256" key="6">
    <source>
        <dbReference type="ARBA" id="ARBA00004661"/>
    </source>
</evidence>
<evidence type="ECO:0000256" key="9">
    <source>
        <dbReference type="ARBA" id="ARBA00017684"/>
    </source>
</evidence>
<feature type="binding site" evidence="19">
    <location>
        <position position="253"/>
    </location>
    <ligand>
        <name>Zn(2+)</name>
        <dbReference type="ChEBI" id="CHEBI:29105"/>
    </ligand>
</feature>
<evidence type="ECO:0000256" key="17">
    <source>
        <dbReference type="ARBA" id="ARBA00023239"/>
    </source>
</evidence>
<keyword evidence="10 19" id="KW-0963">Cytoplasm</keyword>
<evidence type="ECO:0000256" key="13">
    <source>
        <dbReference type="ARBA" id="ARBA00022741"/>
    </source>
</evidence>
<dbReference type="SUPFAM" id="SSF56796">
    <property type="entry name" value="Dehydroquinate synthase-like"/>
    <property type="match status" value="1"/>
</dbReference>
<dbReference type="PIRSF" id="PIRSF001455">
    <property type="entry name" value="DHQ_synth"/>
    <property type="match status" value="1"/>
</dbReference>
<comment type="similarity">
    <text evidence="7 19">Belongs to the sugar phosphate cyclases superfamily. Dehydroquinate synthase family.</text>
</comment>
<feature type="domain" description="3-dehydroquinate synthase C-terminal" evidence="21">
    <location>
        <begin position="186"/>
        <end position="331"/>
    </location>
</feature>
<protein>
    <recommendedName>
        <fullName evidence="9 19">3-dehydroquinate synthase</fullName>
        <shortName evidence="19">DHQS</shortName>
        <ecNumber evidence="8 19">4.2.3.4</ecNumber>
    </recommendedName>
</protein>
<dbReference type="GO" id="GO:0000166">
    <property type="term" value="F:nucleotide binding"/>
    <property type="evidence" value="ECO:0007669"/>
    <property type="project" value="UniProtKB-KW"/>
</dbReference>
<dbReference type="FunFam" id="3.40.50.1970:FF:000007">
    <property type="entry name" value="Pentafunctional AROM polypeptide"/>
    <property type="match status" value="1"/>
</dbReference>
<dbReference type="InterPro" id="IPR056179">
    <property type="entry name" value="DHQS_C"/>
</dbReference>
<comment type="cofactor">
    <cofactor evidence="2 19">
        <name>NAD(+)</name>
        <dbReference type="ChEBI" id="CHEBI:57540"/>
    </cofactor>
</comment>
<dbReference type="EC" id="4.2.3.4" evidence="8 19"/>
<organism evidence="22 23">
    <name type="scientific">Posidoniimonas polymericola</name>
    <dbReference type="NCBI Taxonomy" id="2528002"/>
    <lineage>
        <taxon>Bacteria</taxon>
        <taxon>Pseudomonadati</taxon>
        <taxon>Planctomycetota</taxon>
        <taxon>Planctomycetia</taxon>
        <taxon>Pirellulales</taxon>
        <taxon>Lacipirellulaceae</taxon>
        <taxon>Posidoniimonas</taxon>
    </lineage>
</organism>
<dbReference type="GO" id="GO:0003856">
    <property type="term" value="F:3-dehydroquinate synthase activity"/>
    <property type="evidence" value="ECO:0007669"/>
    <property type="project" value="UniProtKB-UniRule"/>
</dbReference>
<dbReference type="AlphaFoldDB" id="A0A5C5ZE68"/>
<dbReference type="InterPro" id="IPR016037">
    <property type="entry name" value="DHQ_synth_AroB"/>
</dbReference>
<dbReference type="Pfam" id="PF01761">
    <property type="entry name" value="DHQ_synthase"/>
    <property type="match status" value="1"/>
</dbReference>
<dbReference type="InterPro" id="IPR030963">
    <property type="entry name" value="DHQ_synth_fam"/>
</dbReference>
<evidence type="ECO:0000256" key="3">
    <source>
        <dbReference type="ARBA" id="ARBA00001947"/>
    </source>
</evidence>
<dbReference type="GO" id="GO:0009423">
    <property type="term" value="P:chorismate biosynthetic process"/>
    <property type="evidence" value="ECO:0007669"/>
    <property type="project" value="UniProtKB-UniRule"/>
</dbReference>
<dbReference type="Gene3D" id="1.20.1090.10">
    <property type="entry name" value="Dehydroquinate synthase-like - alpha domain"/>
    <property type="match status" value="1"/>
</dbReference>
<comment type="cofactor">
    <cofactor evidence="19">
        <name>Co(2+)</name>
        <dbReference type="ChEBI" id="CHEBI:48828"/>
    </cofactor>
    <cofactor evidence="19">
        <name>Zn(2+)</name>
        <dbReference type="ChEBI" id="CHEBI:29105"/>
    </cofactor>
    <text evidence="19">Binds 1 divalent metal cation per subunit. Can use either Co(2+) or Zn(2+).</text>
</comment>
<dbReference type="OrthoDB" id="9806583at2"/>
<keyword evidence="12 19" id="KW-0479">Metal-binding</keyword>
<accession>A0A5C5ZE68</accession>
<dbReference type="Gene3D" id="3.40.50.1970">
    <property type="match status" value="1"/>
</dbReference>
<feature type="binding site" evidence="19">
    <location>
        <position position="270"/>
    </location>
    <ligand>
        <name>Zn(2+)</name>
        <dbReference type="ChEBI" id="CHEBI:29105"/>
    </ligand>
</feature>
<evidence type="ECO:0000256" key="5">
    <source>
        <dbReference type="ARBA" id="ARBA00004496"/>
    </source>
</evidence>
<feature type="binding site" evidence="19">
    <location>
        <begin position="110"/>
        <end position="114"/>
    </location>
    <ligand>
        <name>NAD(+)</name>
        <dbReference type="ChEBI" id="CHEBI:57540"/>
    </ligand>
</feature>
<dbReference type="PANTHER" id="PTHR43622">
    <property type="entry name" value="3-DEHYDROQUINATE SYNTHASE"/>
    <property type="match status" value="1"/>
</dbReference>
<evidence type="ECO:0000256" key="15">
    <source>
        <dbReference type="ARBA" id="ARBA00023027"/>
    </source>
</evidence>
<feature type="domain" description="3-dehydroquinate synthase N-terminal" evidence="20">
    <location>
        <begin position="72"/>
        <end position="184"/>
    </location>
</feature>
<dbReference type="Pfam" id="PF24621">
    <property type="entry name" value="DHQS_C"/>
    <property type="match status" value="1"/>
</dbReference>
<name>A0A5C5ZE68_9BACT</name>
<keyword evidence="18 19" id="KW-0170">Cobalt</keyword>
<evidence type="ECO:0000256" key="12">
    <source>
        <dbReference type="ARBA" id="ARBA00022723"/>
    </source>
</evidence>
<evidence type="ECO:0000256" key="4">
    <source>
        <dbReference type="ARBA" id="ARBA00003485"/>
    </source>
</evidence>
<dbReference type="PANTHER" id="PTHR43622:SF7">
    <property type="entry name" value="3-DEHYDROQUINATE SYNTHASE, CHLOROPLASTIC"/>
    <property type="match status" value="1"/>
</dbReference>
<dbReference type="GO" id="GO:0005737">
    <property type="term" value="C:cytoplasm"/>
    <property type="evidence" value="ECO:0007669"/>
    <property type="project" value="UniProtKB-SubCell"/>
</dbReference>
<dbReference type="InterPro" id="IPR050071">
    <property type="entry name" value="Dehydroquinate_synthase"/>
</dbReference>
<dbReference type="RefSeq" id="WP_146583712.1">
    <property type="nucleotide sequence ID" value="NZ_SJPO01000001.1"/>
</dbReference>
<gene>
    <name evidence="19 22" type="primary">aroB</name>
    <name evidence="22" type="ORF">Pla123a_02570</name>
</gene>
<evidence type="ECO:0000256" key="7">
    <source>
        <dbReference type="ARBA" id="ARBA00005412"/>
    </source>
</evidence>
<comment type="caution">
    <text evidence="22">The sequence shown here is derived from an EMBL/GenBank/DDBJ whole genome shotgun (WGS) entry which is preliminary data.</text>
</comment>
<dbReference type="UniPathway" id="UPA00053">
    <property type="reaction ID" value="UER00085"/>
</dbReference>
<feature type="binding site" evidence="19">
    <location>
        <position position="189"/>
    </location>
    <ligand>
        <name>Zn(2+)</name>
        <dbReference type="ChEBI" id="CHEBI:29105"/>
    </ligand>
</feature>
<keyword evidence="11 19" id="KW-0028">Amino-acid biosynthesis</keyword>
<feature type="binding site" evidence="19">
    <location>
        <position position="147"/>
    </location>
    <ligand>
        <name>NAD(+)</name>
        <dbReference type="ChEBI" id="CHEBI:57540"/>
    </ligand>
</feature>
<dbReference type="GO" id="GO:0008652">
    <property type="term" value="P:amino acid biosynthetic process"/>
    <property type="evidence" value="ECO:0007669"/>
    <property type="project" value="UniProtKB-KW"/>
</dbReference>
<reference evidence="22 23" key="1">
    <citation type="submission" date="2019-02" db="EMBL/GenBank/DDBJ databases">
        <title>Deep-cultivation of Planctomycetes and their phenomic and genomic characterization uncovers novel biology.</title>
        <authorList>
            <person name="Wiegand S."/>
            <person name="Jogler M."/>
            <person name="Boedeker C."/>
            <person name="Pinto D."/>
            <person name="Vollmers J."/>
            <person name="Rivas-Marin E."/>
            <person name="Kohn T."/>
            <person name="Peeters S.H."/>
            <person name="Heuer A."/>
            <person name="Rast P."/>
            <person name="Oberbeckmann S."/>
            <person name="Bunk B."/>
            <person name="Jeske O."/>
            <person name="Meyerdierks A."/>
            <person name="Storesund J.E."/>
            <person name="Kallscheuer N."/>
            <person name="Luecker S."/>
            <person name="Lage O.M."/>
            <person name="Pohl T."/>
            <person name="Merkel B.J."/>
            <person name="Hornburger P."/>
            <person name="Mueller R.-W."/>
            <person name="Bruemmer F."/>
            <person name="Labrenz M."/>
            <person name="Spormann A.M."/>
            <person name="Op Den Camp H."/>
            <person name="Overmann J."/>
            <person name="Amann R."/>
            <person name="Jetten M.S.M."/>
            <person name="Mascher T."/>
            <person name="Medema M.H."/>
            <person name="Devos D.P."/>
            <person name="Kaster A.-K."/>
            <person name="Ovreas L."/>
            <person name="Rohde M."/>
            <person name="Galperin M.Y."/>
            <person name="Jogler C."/>
        </authorList>
    </citation>
    <scope>NUCLEOTIDE SEQUENCE [LARGE SCALE GENOMIC DNA]</scope>
    <source>
        <strain evidence="22 23">Pla123a</strain>
    </source>
</reference>
<evidence type="ECO:0000256" key="19">
    <source>
        <dbReference type="HAMAP-Rule" id="MF_00110"/>
    </source>
</evidence>
<proteinExistence type="inferred from homology"/>
<feature type="binding site" evidence="19">
    <location>
        <position position="156"/>
    </location>
    <ligand>
        <name>NAD(+)</name>
        <dbReference type="ChEBI" id="CHEBI:57540"/>
    </ligand>
</feature>
<evidence type="ECO:0000256" key="10">
    <source>
        <dbReference type="ARBA" id="ARBA00022490"/>
    </source>
</evidence>
<dbReference type="InterPro" id="IPR030960">
    <property type="entry name" value="DHQS/DOIS_N"/>
</dbReference>
<comment type="cofactor">
    <cofactor evidence="3">
        <name>Zn(2+)</name>
        <dbReference type="ChEBI" id="CHEBI:29105"/>
    </cofactor>
</comment>
<evidence type="ECO:0000256" key="8">
    <source>
        <dbReference type="ARBA" id="ARBA00013031"/>
    </source>
</evidence>
<evidence type="ECO:0000313" key="23">
    <source>
        <dbReference type="Proteomes" id="UP000318478"/>
    </source>
</evidence>
<evidence type="ECO:0000256" key="2">
    <source>
        <dbReference type="ARBA" id="ARBA00001911"/>
    </source>
</evidence>
<keyword evidence="16 19" id="KW-0057">Aromatic amino acid biosynthesis</keyword>
<comment type="catalytic activity">
    <reaction evidence="1 19">
        <text>7-phospho-2-dehydro-3-deoxy-D-arabino-heptonate = 3-dehydroquinate + phosphate</text>
        <dbReference type="Rhea" id="RHEA:21968"/>
        <dbReference type="ChEBI" id="CHEBI:32364"/>
        <dbReference type="ChEBI" id="CHEBI:43474"/>
        <dbReference type="ChEBI" id="CHEBI:58394"/>
        <dbReference type="EC" id="4.2.3.4"/>
    </reaction>
</comment>
<dbReference type="HAMAP" id="MF_00110">
    <property type="entry name" value="DHQ_synthase"/>
    <property type="match status" value="1"/>
</dbReference>
<dbReference type="GO" id="GO:0046872">
    <property type="term" value="F:metal ion binding"/>
    <property type="evidence" value="ECO:0007669"/>
    <property type="project" value="UniProtKB-KW"/>
</dbReference>
<evidence type="ECO:0000256" key="1">
    <source>
        <dbReference type="ARBA" id="ARBA00001393"/>
    </source>
</evidence>
<keyword evidence="14 19" id="KW-0862">Zinc</keyword>
<dbReference type="GO" id="GO:0009073">
    <property type="term" value="P:aromatic amino acid family biosynthetic process"/>
    <property type="evidence" value="ECO:0007669"/>
    <property type="project" value="UniProtKB-KW"/>
</dbReference>
<evidence type="ECO:0000256" key="18">
    <source>
        <dbReference type="ARBA" id="ARBA00023285"/>
    </source>
</evidence>
<evidence type="ECO:0000256" key="16">
    <source>
        <dbReference type="ARBA" id="ARBA00023141"/>
    </source>
</evidence>
<comment type="function">
    <text evidence="4 19">Catalyzes the conversion of 3-deoxy-D-arabino-heptulosonate 7-phosphate (DAHP) to dehydroquinate (DHQ).</text>
</comment>
<evidence type="ECO:0000259" key="21">
    <source>
        <dbReference type="Pfam" id="PF24621"/>
    </source>
</evidence>
<dbReference type="EMBL" id="SJPO01000001">
    <property type="protein sequence ID" value="TWT85450.1"/>
    <property type="molecule type" value="Genomic_DNA"/>
</dbReference>
<dbReference type="NCBIfam" id="TIGR01357">
    <property type="entry name" value="aroB"/>
    <property type="match status" value="1"/>
</dbReference>
<evidence type="ECO:0000256" key="14">
    <source>
        <dbReference type="ARBA" id="ARBA00022833"/>
    </source>
</evidence>
<keyword evidence="17 19" id="KW-0456">Lyase</keyword>
<evidence type="ECO:0000256" key="11">
    <source>
        <dbReference type="ARBA" id="ARBA00022605"/>
    </source>
</evidence>
<sequence>MSEPATTVRVNLAERGYDIHIGQGLLAGAASFITDRRKAKHVVLITDDNVDGLHADRVADQLVEAGLEVNVMTVDAGEASKDVDVAAELWETMLQEGTDRQSVVLAVGGGVVGDLAGWVAASYARGLTFFQAPTTLLSQVDSSVGGKVGVNLPGAKNMVGAFWQPHGVVIDIDVLSTLTDRDYRAGLAEVVKYGVIMDADFFAMLEANADAINNRDPQTLIQIIARSCQLKAEVVEADEREESGRRAILNYGHTFGHALEAATGYGPLLHGEGVSIGMVCASRLAESMGLIDSGTTSRQVALLEKLGLPTSLPAGQDPAELVSLMWRDKKVQDGKIRFVLPTRIGEVQLFDSPAQQAVVESMR</sequence>
<evidence type="ECO:0000313" key="22">
    <source>
        <dbReference type="EMBL" id="TWT85450.1"/>
    </source>
</evidence>